<reference evidence="1 2" key="1">
    <citation type="submission" date="2014-02" db="EMBL/GenBank/DDBJ databases">
        <title>The small core and large imbalanced accessory genome model reveals a collaborative survival strategy of Sorangium cellulosum strains in nature.</title>
        <authorList>
            <person name="Han K."/>
            <person name="Peng R."/>
            <person name="Blom J."/>
            <person name="Li Y.-Z."/>
        </authorList>
    </citation>
    <scope>NUCLEOTIDE SEQUENCE [LARGE SCALE GENOMIC DNA]</scope>
    <source>
        <strain evidence="1 2">So0008-312</strain>
    </source>
</reference>
<name>A0A150QFX1_SORCE</name>
<dbReference type="Proteomes" id="UP000075260">
    <property type="component" value="Unassembled WGS sequence"/>
</dbReference>
<organism evidence="1 2">
    <name type="scientific">Sorangium cellulosum</name>
    <name type="common">Polyangium cellulosum</name>
    <dbReference type="NCBI Taxonomy" id="56"/>
    <lineage>
        <taxon>Bacteria</taxon>
        <taxon>Pseudomonadati</taxon>
        <taxon>Myxococcota</taxon>
        <taxon>Polyangia</taxon>
        <taxon>Polyangiales</taxon>
        <taxon>Polyangiaceae</taxon>
        <taxon>Sorangium</taxon>
    </lineage>
</organism>
<protein>
    <submittedName>
        <fullName evidence="1">Uncharacterized protein</fullName>
    </submittedName>
</protein>
<dbReference type="RefSeq" id="WP_061610226.1">
    <property type="nucleotide sequence ID" value="NZ_JEMA01000704.1"/>
</dbReference>
<evidence type="ECO:0000313" key="2">
    <source>
        <dbReference type="Proteomes" id="UP000075260"/>
    </source>
</evidence>
<sequence length="117" mass="12734">MSRRLGPGDAPESLGSILRRVFPTLPAPISDAPPPPRGRTPAVLFCARCGSAAVDVVRWAEPTVPVFRCAHCDHEVRVPGLTIGRYYGPNPEEVLRYARTDAAVCLGVERTEAIEKR</sequence>
<dbReference type="EMBL" id="JEMA01000704">
    <property type="protein sequence ID" value="KYF66849.1"/>
    <property type="molecule type" value="Genomic_DNA"/>
</dbReference>
<accession>A0A150QFX1</accession>
<evidence type="ECO:0000313" key="1">
    <source>
        <dbReference type="EMBL" id="KYF66849.1"/>
    </source>
</evidence>
<proteinExistence type="predicted"/>
<gene>
    <name evidence="1" type="ORF">BE15_39110</name>
</gene>
<dbReference type="AlphaFoldDB" id="A0A150QFX1"/>
<comment type="caution">
    <text evidence="1">The sequence shown here is derived from an EMBL/GenBank/DDBJ whole genome shotgun (WGS) entry which is preliminary data.</text>
</comment>